<dbReference type="Pfam" id="PF25583">
    <property type="entry name" value="WCX"/>
    <property type="match status" value="2"/>
</dbReference>
<dbReference type="PANTHER" id="PTHR34580:SF3">
    <property type="entry name" value="PROTEIN PAFB"/>
    <property type="match status" value="1"/>
</dbReference>
<evidence type="ECO:0000259" key="2">
    <source>
        <dbReference type="Pfam" id="PF13280"/>
    </source>
</evidence>
<dbReference type="InterPro" id="IPR026881">
    <property type="entry name" value="WYL_dom"/>
</dbReference>
<feature type="domain" description="WCX" evidence="3">
    <location>
        <begin position="613"/>
        <end position="684"/>
    </location>
</feature>
<dbReference type="PANTHER" id="PTHR34580">
    <property type="match status" value="1"/>
</dbReference>
<dbReference type="OrthoDB" id="3268930at2"/>
<dbReference type="RefSeq" id="WP_012937237.1">
    <property type="nucleotide sequence ID" value="NC_013739.1"/>
</dbReference>
<proteinExistence type="predicted"/>
<evidence type="ECO:0000313" key="5">
    <source>
        <dbReference type="Proteomes" id="UP000008229"/>
    </source>
</evidence>
<keyword evidence="5" id="KW-1185">Reference proteome</keyword>
<dbReference type="EMBL" id="CP001854">
    <property type="protein sequence ID" value="ADB54186.1"/>
    <property type="molecule type" value="Genomic_DNA"/>
</dbReference>
<organism evidence="4 5">
    <name type="scientific">Conexibacter woesei (strain DSM 14684 / CCUG 47730 / CIP 108061 / JCM 11494 / NBRC 100937 / ID131577)</name>
    <dbReference type="NCBI Taxonomy" id="469383"/>
    <lineage>
        <taxon>Bacteria</taxon>
        <taxon>Bacillati</taxon>
        <taxon>Actinomycetota</taxon>
        <taxon>Thermoleophilia</taxon>
        <taxon>Solirubrobacterales</taxon>
        <taxon>Conexibacteraceae</taxon>
        <taxon>Conexibacter</taxon>
    </lineage>
</organism>
<dbReference type="eggNOG" id="COG2378">
    <property type="taxonomic scope" value="Bacteria"/>
</dbReference>
<feature type="domain" description="WYL" evidence="2">
    <location>
        <begin position="157"/>
        <end position="220"/>
    </location>
</feature>
<sequence>MAKDTEKLIRQLSLISYLMAERRPVTAPEIRRDVEGYSAMNEDAFARRFYADRSELEALGIQLSVDKPVEGLAEQENYSLPPENFHLPAIEFSNDELAGLSTALSLLDGEFAYAEPLRLALQQISWGRPSPLNAPEQRSIALGITASAGGHDLSQRLAKIETAIFRRKTIVFDYYTMQRDDLGTRRVDPYQLLFEGGQFYLLGRAHERDAIRVFRLSRIRGKVAYASKAEHDFQRPEEFDPRDYANRIPWQFGEPIGTAEVLIAGRIAWQVERHFGRYGTFRAADAAEGDDGDRVFVTDYADARQLVAWVLGLGEHARLLTPTELVDELDARLALLIERHADGPELAPPIAPEERVVEQNGNGNGRRDAAAIRPERFARLVTLASILITAGRAGERIPAAEVCERLQISEQELQEDIGVLNVVNFGAGSYVLYAEVQEDGMIEADPEAYGDSFARPARLLPVEAKALVAAIDLIGEHIPEDSLTSVRRKVVDALGHDPIREGLQIVTGGGGDADIARSVSTAIVSNRLLTIEYYKENEDVFSERTVEPYALMNGREGWYVAAYDPARGGVRHFRLDRVKRAAIEQTRFTPRAEVDPSRDVEGWPRTGEVEASRRARVWISPERARWAREERSVVEELADGAVVVELSFAGLDWLVREVLKEAGDAAVLEPDDARTAVRVAANRLVRV</sequence>
<evidence type="ECO:0000256" key="1">
    <source>
        <dbReference type="SAM" id="MobiDB-lite"/>
    </source>
</evidence>
<feature type="domain" description="WYL" evidence="2">
    <location>
        <begin position="516"/>
        <end position="582"/>
    </location>
</feature>
<dbReference type="InterPro" id="IPR051534">
    <property type="entry name" value="CBASS_pafABC_assoc_protein"/>
</dbReference>
<name>D3F2Q5_CONWI</name>
<dbReference type="Pfam" id="PF13280">
    <property type="entry name" value="WYL"/>
    <property type="match status" value="2"/>
</dbReference>
<reference evidence="5" key="2">
    <citation type="submission" date="2010-01" db="EMBL/GenBank/DDBJ databases">
        <title>The complete genome of Conexibacter woesei DSM 14684.</title>
        <authorList>
            <consortium name="US DOE Joint Genome Institute (JGI-PGF)"/>
            <person name="Lucas S."/>
            <person name="Copeland A."/>
            <person name="Lapidus A."/>
            <person name="Glavina del Rio T."/>
            <person name="Dalin E."/>
            <person name="Tice H."/>
            <person name="Bruce D."/>
            <person name="Goodwin L."/>
            <person name="Pitluck S."/>
            <person name="Kyrpides N."/>
            <person name="Mavromatis K."/>
            <person name="Ivanova N."/>
            <person name="Mikhailova N."/>
            <person name="Chertkov O."/>
            <person name="Brettin T."/>
            <person name="Detter J.C."/>
            <person name="Han C."/>
            <person name="Larimer F."/>
            <person name="Land M."/>
            <person name="Hauser L."/>
            <person name="Markowitz V."/>
            <person name="Cheng J.-F."/>
            <person name="Hugenholtz P."/>
            <person name="Woyke T."/>
            <person name="Wu D."/>
            <person name="Pukall R."/>
            <person name="Steenblock K."/>
            <person name="Schneider S."/>
            <person name="Klenk H.-P."/>
            <person name="Eisen J.A."/>
        </authorList>
    </citation>
    <scope>NUCLEOTIDE SEQUENCE [LARGE SCALE GENOMIC DNA]</scope>
    <source>
        <strain evidence="5">DSM 14684 / CIP 108061 / JCM 11494 / NBRC 100937 / ID131577</strain>
    </source>
</reference>
<dbReference type="STRING" id="469383.Cwoe_5785"/>
<accession>D3F2Q5</accession>
<dbReference type="Proteomes" id="UP000008229">
    <property type="component" value="Chromosome"/>
</dbReference>
<dbReference type="AlphaFoldDB" id="D3F2Q5"/>
<dbReference type="InterPro" id="IPR057727">
    <property type="entry name" value="WCX_dom"/>
</dbReference>
<reference evidence="4 5" key="1">
    <citation type="journal article" date="2010" name="Stand. Genomic Sci.">
        <title>Complete genome sequence of Conexibacter woesei type strain (ID131577).</title>
        <authorList>
            <person name="Pukall R."/>
            <person name="Lapidus A."/>
            <person name="Glavina Del Rio T."/>
            <person name="Copeland A."/>
            <person name="Tice H."/>
            <person name="Cheng J.-F."/>
            <person name="Lucas S."/>
            <person name="Chen F."/>
            <person name="Nolan M."/>
            <person name="Bruce D."/>
            <person name="Goodwin L."/>
            <person name="Pitluck S."/>
            <person name="Mavromatis K."/>
            <person name="Ivanova N."/>
            <person name="Ovchinnikova G."/>
            <person name="Pati A."/>
            <person name="Chen A."/>
            <person name="Palaniappan K."/>
            <person name="Land M."/>
            <person name="Hauser L."/>
            <person name="Chang Y.-J."/>
            <person name="Jeffries C.D."/>
            <person name="Chain P."/>
            <person name="Meincke L."/>
            <person name="Sims D."/>
            <person name="Brettin T."/>
            <person name="Detter J.C."/>
            <person name="Rohde M."/>
            <person name="Goeker M."/>
            <person name="Bristow J."/>
            <person name="Eisen J.A."/>
            <person name="Markowitz V."/>
            <person name="Kyrpides N.C."/>
            <person name="Klenk H.-P."/>
            <person name="Hugenholtz P."/>
        </authorList>
    </citation>
    <scope>NUCLEOTIDE SEQUENCE [LARGE SCALE GENOMIC DNA]</scope>
    <source>
        <strain evidence="5">DSM 14684 / CIP 108061 / JCM 11494 / NBRC 100937 / ID131577</strain>
    </source>
</reference>
<evidence type="ECO:0000313" key="4">
    <source>
        <dbReference type="EMBL" id="ADB54186.1"/>
    </source>
</evidence>
<feature type="domain" description="WCX" evidence="3">
    <location>
        <begin position="258"/>
        <end position="334"/>
    </location>
</feature>
<dbReference type="PROSITE" id="PS52050">
    <property type="entry name" value="WYL"/>
    <property type="match status" value="2"/>
</dbReference>
<protein>
    <submittedName>
        <fullName evidence="4">Transcriptional regulator protein-like protein</fullName>
    </submittedName>
</protein>
<gene>
    <name evidence="4" type="ordered locus">Cwoe_5785</name>
</gene>
<evidence type="ECO:0000259" key="3">
    <source>
        <dbReference type="Pfam" id="PF25583"/>
    </source>
</evidence>
<feature type="region of interest" description="Disordered" evidence="1">
    <location>
        <begin position="347"/>
        <end position="367"/>
    </location>
</feature>
<dbReference type="KEGG" id="cwo:Cwoe_5785"/>
<dbReference type="HOGENOM" id="CLU_023232_0_0_11"/>